<reference evidence="4 5" key="1">
    <citation type="submission" date="2019-09" db="EMBL/GenBank/DDBJ databases">
        <title>Genomes of family Cryomorphaceae.</title>
        <authorList>
            <person name="Bowman J.P."/>
        </authorList>
    </citation>
    <scope>NUCLEOTIDE SEQUENCE [LARGE SCALE GENOMIC DNA]</scope>
    <source>
        <strain evidence="4 5">LMG 25704</strain>
    </source>
</reference>
<dbReference type="PANTHER" id="PTHR44943:SF8">
    <property type="entry name" value="TPR REPEAT-CONTAINING PROTEIN MJ0263"/>
    <property type="match status" value="1"/>
</dbReference>
<accession>A0A6N6RLJ7</accession>
<evidence type="ECO:0000313" key="4">
    <source>
        <dbReference type="EMBL" id="KAB2814442.1"/>
    </source>
</evidence>
<keyword evidence="5" id="KW-1185">Reference proteome</keyword>
<evidence type="ECO:0000256" key="1">
    <source>
        <dbReference type="ARBA" id="ARBA00022737"/>
    </source>
</evidence>
<keyword evidence="1" id="KW-0677">Repeat</keyword>
<evidence type="ECO:0008006" key="6">
    <source>
        <dbReference type="Google" id="ProtNLM"/>
    </source>
</evidence>
<dbReference type="Gene3D" id="1.25.40.10">
    <property type="entry name" value="Tetratricopeptide repeat domain"/>
    <property type="match status" value="1"/>
</dbReference>
<comment type="caution">
    <text evidence="4">The sequence shown here is derived from an EMBL/GenBank/DDBJ whole genome shotgun (WGS) entry which is preliminary data.</text>
</comment>
<dbReference type="OrthoDB" id="1149028at2"/>
<organism evidence="4 5">
    <name type="scientific">Phaeocystidibacter luteus</name>
    <dbReference type="NCBI Taxonomy" id="911197"/>
    <lineage>
        <taxon>Bacteria</taxon>
        <taxon>Pseudomonadati</taxon>
        <taxon>Bacteroidota</taxon>
        <taxon>Flavobacteriia</taxon>
        <taxon>Flavobacteriales</taxon>
        <taxon>Phaeocystidibacteraceae</taxon>
        <taxon>Phaeocystidibacter</taxon>
    </lineage>
</organism>
<gene>
    <name evidence="4" type="ORF">F8C67_01525</name>
</gene>
<feature type="chain" id="PRO_5026882149" description="Tetratricopeptide repeat protein" evidence="3">
    <location>
        <begin position="31"/>
        <end position="437"/>
    </location>
</feature>
<sequence length="437" mass="49939">MKTTENKNMYSKARLLALVGFIGLSATSFAQRPEVTSAAIAVDRGDLAAAQQHIDEAKAIVDEKGPSAVSESTLQKYYYRRSEIYYKMYAASKDITSLNEAIENATALLAYNKAVDDDDYTDDIMELLPTMFSDMSQTAAVYSQDEATRADAYNIYNDLYNFKKTDGVGQIDTTSLYYMTLLASQMKDTARTIEHYKQLLEMGYKGRQWTAMYEGQRTPIESKEMLDIYLEREIVSDPELSPSINEELWIQAIYWMNISGRKAEFNEYLAKAMELYPDNSDLVIFQLQDYLDSEDYDGALANLETLRQADPGNALYLYNMGFIHHVYKEDRDKGLEFYDLAIQADSTHKDALYQAGLVYVEYSNVKADAMNDVPSNKQREYDALKKEKEDLLKKALEYFLLAEAQDPEDKTTLQSLAKVYYQLGNAEKALEYNEKSQ</sequence>
<evidence type="ECO:0000256" key="2">
    <source>
        <dbReference type="ARBA" id="ARBA00022803"/>
    </source>
</evidence>
<evidence type="ECO:0000313" key="5">
    <source>
        <dbReference type="Proteomes" id="UP000468650"/>
    </source>
</evidence>
<keyword evidence="2" id="KW-0802">TPR repeat</keyword>
<keyword evidence="3" id="KW-0732">Signal</keyword>
<evidence type="ECO:0000256" key="3">
    <source>
        <dbReference type="SAM" id="SignalP"/>
    </source>
</evidence>
<dbReference type="PANTHER" id="PTHR44943">
    <property type="entry name" value="CELLULOSE SYNTHASE OPERON PROTEIN C"/>
    <property type="match status" value="1"/>
</dbReference>
<dbReference type="InterPro" id="IPR011990">
    <property type="entry name" value="TPR-like_helical_dom_sf"/>
</dbReference>
<dbReference type="InterPro" id="IPR051685">
    <property type="entry name" value="Ycf3/AcsC/BcsC/TPR_MFPF"/>
</dbReference>
<dbReference type="Proteomes" id="UP000468650">
    <property type="component" value="Unassembled WGS sequence"/>
</dbReference>
<dbReference type="EMBL" id="WBVO01000001">
    <property type="protein sequence ID" value="KAB2814442.1"/>
    <property type="molecule type" value="Genomic_DNA"/>
</dbReference>
<dbReference type="AlphaFoldDB" id="A0A6N6RLJ7"/>
<dbReference type="SUPFAM" id="SSF48452">
    <property type="entry name" value="TPR-like"/>
    <property type="match status" value="1"/>
</dbReference>
<feature type="signal peptide" evidence="3">
    <location>
        <begin position="1"/>
        <end position="30"/>
    </location>
</feature>
<name>A0A6N6RLJ7_9FLAO</name>
<dbReference type="RefSeq" id="WP_151666022.1">
    <property type="nucleotide sequence ID" value="NZ_WBVO01000001.1"/>
</dbReference>
<proteinExistence type="predicted"/>
<protein>
    <recommendedName>
        <fullName evidence="6">Tetratricopeptide repeat protein</fullName>
    </recommendedName>
</protein>